<keyword evidence="2" id="KW-1185">Reference proteome</keyword>
<dbReference type="Proteomes" id="UP000828390">
    <property type="component" value="Unassembled WGS sequence"/>
</dbReference>
<gene>
    <name evidence="1" type="ORF">DPMN_180175</name>
</gene>
<reference evidence="1" key="1">
    <citation type="journal article" date="2019" name="bioRxiv">
        <title>The Genome of the Zebra Mussel, Dreissena polymorpha: A Resource for Invasive Species Research.</title>
        <authorList>
            <person name="McCartney M.A."/>
            <person name="Auch B."/>
            <person name="Kono T."/>
            <person name="Mallez S."/>
            <person name="Zhang Y."/>
            <person name="Obille A."/>
            <person name="Becker A."/>
            <person name="Abrahante J.E."/>
            <person name="Garbe J."/>
            <person name="Badalamenti J.P."/>
            <person name="Herman A."/>
            <person name="Mangelson H."/>
            <person name="Liachko I."/>
            <person name="Sullivan S."/>
            <person name="Sone E.D."/>
            <person name="Koren S."/>
            <person name="Silverstein K.A.T."/>
            <person name="Beckman K.B."/>
            <person name="Gohl D.M."/>
        </authorList>
    </citation>
    <scope>NUCLEOTIDE SEQUENCE</scope>
    <source>
        <strain evidence="1">Duluth1</strain>
        <tissue evidence="1">Whole animal</tissue>
    </source>
</reference>
<dbReference type="AlphaFoldDB" id="A0A9D4EFT4"/>
<comment type="caution">
    <text evidence="1">The sequence shown here is derived from an EMBL/GenBank/DDBJ whole genome shotgun (WGS) entry which is preliminary data.</text>
</comment>
<dbReference type="EMBL" id="JAIWYP010000009">
    <property type="protein sequence ID" value="KAH3778705.1"/>
    <property type="molecule type" value="Genomic_DNA"/>
</dbReference>
<sequence length="64" mass="7637">MKESNGVEKIYNEIVDSRFKDVRVAYSEKNRMAFRTASILYLETLIQNIKDRFEEESMDKLQQS</sequence>
<evidence type="ECO:0000313" key="2">
    <source>
        <dbReference type="Proteomes" id="UP000828390"/>
    </source>
</evidence>
<name>A0A9D4EFT4_DREPO</name>
<accession>A0A9D4EFT4</accession>
<reference evidence="1" key="2">
    <citation type="submission" date="2020-11" db="EMBL/GenBank/DDBJ databases">
        <authorList>
            <person name="McCartney M.A."/>
            <person name="Auch B."/>
            <person name="Kono T."/>
            <person name="Mallez S."/>
            <person name="Becker A."/>
            <person name="Gohl D.M."/>
            <person name="Silverstein K.A.T."/>
            <person name="Koren S."/>
            <person name="Bechman K.B."/>
            <person name="Herman A."/>
            <person name="Abrahante J.E."/>
            <person name="Garbe J."/>
        </authorList>
    </citation>
    <scope>NUCLEOTIDE SEQUENCE</scope>
    <source>
        <strain evidence="1">Duluth1</strain>
        <tissue evidence="1">Whole animal</tissue>
    </source>
</reference>
<evidence type="ECO:0000313" key="1">
    <source>
        <dbReference type="EMBL" id="KAH3778705.1"/>
    </source>
</evidence>
<proteinExistence type="predicted"/>
<organism evidence="1 2">
    <name type="scientific">Dreissena polymorpha</name>
    <name type="common">Zebra mussel</name>
    <name type="synonym">Mytilus polymorpha</name>
    <dbReference type="NCBI Taxonomy" id="45954"/>
    <lineage>
        <taxon>Eukaryota</taxon>
        <taxon>Metazoa</taxon>
        <taxon>Spiralia</taxon>
        <taxon>Lophotrochozoa</taxon>
        <taxon>Mollusca</taxon>
        <taxon>Bivalvia</taxon>
        <taxon>Autobranchia</taxon>
        <taxon>Heteroconchia</taxon>
        <taxon>Euheterodonta</taxon>
        <taxon>Imparidentia</taxon>
        <taxon>Neoheterodontei</taxon>
        <taxon>Myida</taxon>
        <taxon>Dreissenoidea</taxon>
        <taxon>Dreissenidae</taxon>
        <taxon>Dreissena</taxon>
    </lineage>
</organism>
<protein>
    <submittedName>
        <fullName evidence="1">Uncharacterized protein</fullName>
    </submittedName>
</protein>